<keyword evidence="3" id="KW-1185">Reference proteome</keyword>
<dbReference type="GO" id="GO:0016779">
    <property type="term" value="F:nucleotidyltransferase activity"/>
    <property type="evidence" value="ECO:0007669"/>
    <property type="project" value="UniProtKB-KW"/>
</dbReference>
<dbReference type="CDD" id="cd01483">
    <property type="entry name" value="E1_enzyme_family"/>
    <property type="match status" value="1"/>
</dbReference>
<dbReference type="InterPro" id="IPR045886">
    <property type="entry name" value="ThiF/MoeB/HesA"/>
</dbReference>
<dbReference type="OrthoDB" id="272552at2"/>
<dbReference type="AlphaFoldDB" id="A0A2S2E338"/>
<evidence type="ECO:0000313" key="3">
    <source>
        <dbReference type="Proteomes" id="UP000245728"/>
    </source>
</evidence>
<evidence type="ECO:0000259" key="1">
    <source>
        <dbReference type="Pfam" id="PF00899"/>
    </source>
</evidence>
<protein>
    <submittedName>
        <fullName evidence="2">Molybdopterin-synthase adenylyltransferase</fullName>
    </submittedName>
</protein>
<keyword evidence="2" id="KW-0808">Transferase</keyword>
<dbReference type="SUPFAM" id="SSF69572">
    <property type="entry name" value="Activating enzymes of the ubiquitin-like proteins"/>
    <property type="match status" value="1"/>
</dbReference>
<name>A0A2S2E338_9ALTE</name>
<gene>
    <name evidence="2" type="ORF">HMF8227_01189</name>
</gene>
<dbReference type="EMBL" id="CP029347">
    <property type="protein sequence ID" value="AWL11670.1"/>
    <property type="molecule type" value="Genomic_DNA"/>
</dbReference>
<dbReference type="GO" id="GO:0061503">
    <property type="term" value="F:tRNA threonylcarbamoyladenosine dehydratase"/>
    <property type="evidence" value="ECO:0007669"/>
    <property type="project" value="TreeGrafter"/>
</dbReference>
<dbReference type="GO" id="GO:0061504">
    <property type="term" value="P:cyclic threonylcarbamoyladenosine biosynthetic process"/>
    <property type="evidence" value="ECO:0007669"/>
    <property type="project" value="TreeGrafter"/>
</dbReference>
<dbReference type="NCBIfam" id="NF006077">
    <property type="entry name" value="PRK08223.1"/>
    <property type="match status" value="1"/>
</dbReference>
<reference evidence="2 3" key="1">
    <citation type="submission" date="2018-05" db="EMBL/GenBank/DDBJ databases">
        <title>Salinimonas sp. HMF8227 Genome sequencing and assembly.</title>
        <authorList>
            <person name="Kang H."/>
            <person name="Kang J."/>
            <person name="Cha I."/>
            <person name="Kim H."/>
            <person name="Joh K."/>
        </authorList>
    </citation>
    <scope>NUCLEOTIDE SEQUENCE [LARGE SCALE GENOMIC DNA]</scope>
    <source>
        <strain evidence="2 3">HMF8227</strain>
    </source>
</reference>
<dbReference type="GO" id="GO:0008641">
    <property type="term" value="F:ubiquitin-like modifier activating enzyme activity"/>
    <property type="evidence" value="ECO:0007669"/>
    <property type="project" value="InterPro"/>
</dbReference>
<dbReference type="KEGG" id="salh:HMF8227_01189"/>
<organism evidence="2 3">
    <name type="scientific">Saliniradius amylolyticus</name>
    <dbReference type="NCBI Taxonomy" id="2183582"/>
    <lineage>
        <taxon>Bacteria</taxon>
        <taxon>Pseudomonadati</taxon>
        <taxon>Pseudomonadota</taxon>
        <taxon>Gammaproteobacteria</taxon>
        <taxon>Alteromonadales</taxon>
        <taxon>Alteromonadaceae</taxon>
        <taxon>Saliniradius</taxon>
    </lineage>
</organism>
<dbReference type="InterPro" id="IPR035985">
    <property type="entry name" value="Ubiquitin-activating_enz"/>
</dbReference>
<dbReference type="Pfam" id="PF00899">
    <property type="entry name" value="ThiF"/>
    <property type="match status" value="1"/>
</dbReference>
<dbReference type="Proteomes" id="UP000245728">
    <property type="component" value="Chromosome"/>
</dbReference>
<proteinExistence type="predicted"/>
<sequence>MFDYQAAFSRNIGWVTDAEQDVLRGKRIAIAGMGGVGSEHLVTLVRLGVENFNISDFDEFEIHNINRQAGALLSRLGGKKCQVMADIARDTNPQLALNEFPEGISEGNVDAFLNNVDLYVDSLDFFALEARKLIFRRCEELKIPVITAAPLGMGVAFLCFMPGKMTYEDYFRFDDVKSEEEQLIQFLIGLSPAMMQRHYLVDASKADFKARKGPSLVMGVKLCAGVAATYALKILLERGPVIHAPYGLHFDAYRNRTKITWRPWGNRNPLQRIAFHVAKRVVLSD</sequence>
<dbReference type="InterPro" id="IPR000594">
    <property type="entry name" value="ThiF_NAD_FAD-bd"/>
</dbReference>
<dbReference type="PANTHER" id="PTHR43267:SF1">
    <property type="entry name" value="TRNA THREONYLCARBAMOYLADENOSINE DEHYDRATASE"/>
    <property type="match status" value="1"/>
</dbReference>
<dbReference type="Gene3D" id="3.40.50.720">
    <property type="entry name" value="NAD(P)-binding Rossmann-like Domain"/>
    <property type="match status" value="1"/>
</dbReference>
<accession>A0A2S2E338</accession>
<evidence type="ECO:0000313" key="2">
    <source>
        <dbReference type="EMBL" id="AWL11670.1"/>
    </source>
</evidence>
<feature type="domain" description="THIF-type NAD/FAD binding fold" evidence="1">
    <location>
        <begin position="9"/>
        <end position="258"/>
    </location>
</feature>
<dbReference type="RefSeq" id="WP_109339295.1">
    <property type="nucleotide sequence ID" value="NZ_CP029347.1"/>
</dbReference>
<keyword evidence="2" id="KW-0548">Nucleotidyltransferase</keyword>
<dbReference type="PANTHER" id="PTHR43267">
    <property type="entry name" value="TRNA THREONYLCARBAMOYLADENOSINE DEHYDRATASE"/>
    <property type="match status" value="1"/>
</dbReference>